<evidence type="ECO:0000313" key="1">
    <source>
        <dbReference type="EMBL" id="OHU93606.1"/>
    </source>
</evidence>
<protein>
    <submittedName>
        <fullName evidence="1">Uncharacterized protein</fullName>
    </submittedName>
</protein>
<dbReference type="AlphaFoldDB" id="A0A1S1N2L4"/>
<accession>A0A1S1N2L4</accession>
<name>A0A1S1N2L4_9GAMM</name>
<evidence type="ECO:0000313" key="2">
    <source>
        <dbReference type="Proteomes" id="UP000180253"/>
    </source>
</evidence>
<proteinExistence type="predicted"/>
<sequence length="89" mass="10453">MRVKTARENHILLIILIEVLKKFTDIPLGDGRITNDEASNIENICRQVLWEFIRNHLTDKHANEFDKKKWLADKSYRLGYCTKSKLGQP</sequence>
<gene>
    <name evidence="1" type="ORF">BIW53_19915</name>
</gene>
<dbReference type="STRING" id="327939.BIW53_19915"/>
<keyword evidence="2" id="KW-1185">Reference proteome</keyword>
<dbReference type="Proteomes" id="UP000180253">
    <property type="component" value="Unassembled WGS sequence"/>
</dbReference>
<comment type="caution">
    <text evidence="1">The sequence shown here is derived from an EMBL/GenBank/DDBJ whole genome shotgun (WGS) entry which is preliminary data.</text>
</comment>
<dbReference type="EMBL" id="MNAN01000037">
    <property type="protein sequence ID" value="OHU93606.1"/>
    <property type="molecule type" value="Genomic_DNA"/>
</dbReference>
<reference evidence="1 2" key="1">
    <citation type="submission" date="2016-10" db="EMBL/GenBank/DDBJ databases">
        <title>Pseudoalteromonas amylolytica sp. nov., isolated from the surface seawater.</title>
        <authorList>
            <person name="Wu Y.-H."/>
            <person name="Cheng H."/>
            <person name="Jin X.-B."/>
            <person name="Wang C.-S."/>
            <person name="Xu X.-W."/>
        </authorList>
    </citation>
    <scope>NUCLEOTIDE SEQUENCE [LARGE SCALE GENOMIC DNA]</scope>
    <source>
        <strain evidence="1 2">JCM 12483</strain>
    </source>
</reference>
<organism evidence="1 2">
    <name type="scientific">Pseudoalteromonas byunsanensis</name>
    <dbReference type="NCBI Taxonomy" id="327939"/>
    <lineage>
        <taxon>Bacteria</taxon>
        <taxon>Pseudomonadati</taxon>
        <taxon>Pseudomonadota</taxon>
        <taxon>Gammaproteobacteria</taxon>
        <taxon>Alteromonadales</taxon>
        <taxon>Pseudoalteromonadaceae</taxon>
        <taxon>Pseudoalteromonas</taxon>
    </lineage>
</organism>